<keyword evidence="1" id="KW-0812">Transmembrane</keyword>
<evidence type="ECO:0000313" key="2">
    <source>
        <dbReference type="EMBL" id="PWK52028.1"/>
    </source>
</evidence>
<reference evidence="2 3" key="1">
    <citation type="submission" date="2018-05" db="EMBL/GenBank/DDBJ databases">
        <title>Genomic Encyclopedia of Archaeal and Bacterial Type Strains, Phase II (KMG-II): from individual species to whole genera.</title>
        <authorList>
            <person name="Goeker M."/>
        </authorList>
    </citation>
    <scope>NUCLEOTIDE SEQUENCE [LARGE SCALE GENOMIC DNA]</scope>
    <source>
        <strain evidence="2 3">DSM 45184</strain>
    </source>
</reference>
<feature type="transmembrane region" description="Helical" evidence="1">
    <location>
        <begin position="39"/>
        <end position="64"/>
    </location>
</feature>
<protein>
    <submittedName>
        <fullName evidence="2">Uncharacterized protein</fullName>
    </submittedName>
</protein>
<proteinExistence type="predicted"/>
<accession>A0A316FTH0</accession>
<organism evidence="2 3">
    <name type="scientific">Actinoplanes xinjiangensis</name>
    <dbReference type="NCBI Taxonomy" id="512350"/>
    <lineage>
        <taxon>Bacteria</taxon>
        <taxon>Bacillati</taxon>
        <taxon>Actinomycetota</taxon>
        <taxon>Actinomycetes</taxon>
        <taxon>Micromonosporales</taxon>
        <taxon>Micromonosporaceae</taxon>
        <taxon>Actinoplanes</taxon>
    </lineage>
</organism>
<keyword evidence="1" id="KW-0472">Membrane</keyword>
<comment type="caution">
    <text evidence="2">The sequence shown here is derived from an EMBL/GenBank/DDBJ whole genome shotgun (WGS) entry which is preliminary data.</text>
</comment>
<dbReference type="Proteomes" id="UP000245697">
    <property type="component" value="Unassembled WGS sequence"/>
</dbReference>
<gene>
    <name evidence="2" type="ORF">BC793_10137</name>
</gene>
<evidence type="ECO:0000313" key="3">
    <source>
        <dbReference type="Proteomes" id="UP000245697"/>
    </source>
</evidence>
<dbReference type="EMBL" id="QGGR01000001">
    <property type="protein sequence ID" value="PWK52028.1"/>
    <property type="molecule type" value="Genomic_DNA"/>
</dbReference>
<evidence type="ECO:0000256" key="1">
    <source>
        <dbReference type="SAM" id="Phobius"/>
    </source>
</evidence>
<dbReference type="AlphaFoldDB" id="A0A316FTH0"/>
<keyword evidence="1" id="KW-1133">Transmembrane helix</keyword>
<name>A0A316FTH0_9ACTN</name>
<keyword evidence="3" id="KW-1185">Reference proteome</keyword>
<sequence>MPIDDKGRDWTADGRPVGWSANEQYVKAMNEGSGLASGVFVLLGWFFKLAVFVVALGLVVYLAARAWEFVATSRPDAGRYAASLRMADNEMTLDHIDVADGTVTFFFDMSRYHDMTKDVTLFCLRADEDPERHMGRSVRIEVFHPSGVSGGNFAPTDWECRGKEGGTITVPAGQPVLIWASYPLSDRLGLEIRAGYVSPSFSLWTEKFTITDLPKA</sequence>